<evidence type="ECO:0000256" key="1">
    <source>
        <dbReference type="SAM" id="MobiDB-lite"/>
    </source>
</evidence>
<organism evidence="3 4">
    <name type="scientific">Herbaspirillum rhizosphaerae</name>
    <dbReference type="NCBI Taxonomy" id="346179"/>
    <lineage>
        <taxon>Bacteria</taxon>
        <taxon>Pseudomonadati</taxon>
        <taxon>Pseudomonadota</taxon>
        <taxon>Betaproteobacteria</taxon>
        <taxon>Burkholderiales</taxon>
        <taxon>Oxalobacteraceae</taxon>
        <taxon>Herbaspirillum</taxon>
    </lineage>
</organism>
<dbReference type="Proteomes" id="UP001629214">
    <property type="component" value="Unassembled WGS sequence"/>
</dbReference>
<feature type="compositionally biased region" description="Polar residues" evidence="1">
    <location>
        <begin position="60"/>
        <end position="73"/>
    </location>
</feature>
<comment type="caution">
    <text evidence="3">The sequence shown here is derived from an EMBL/GenBank/DDBJ whole genome shotgun (WGS) entry which is preliminary data.</text>
</comment>
<gene>
    <name evidence="3" type="ORF">PQR63_06250</name>
</gene>
<dbReference type="EMBL" id="JAQQFR010000003">
    <property type="protein sequence ID" value="MFL9877968.1"/>
    <property type="molecule type" value="Genomic_DNA"/>
</dbReference>
<sequence length="88" mass="9797">MRLKMIVGLSAAFLFLLMAFATHYKIRLEQLEQSTGILELLAAAIPLLSLVLASCFNRTPAQQAGKQQSTHLATRQAGRRRQESSARR</sequence>
<proteinExistence type="predicted"/>
<accession>A0ABW8Z6M9</accession>
<evidence type="ECO:0000313" key="3">
    <source>
        <dbReference type="EMBL" id="MFL9877968.1"/>
    </source>
</evidence>
<keyword evidence="2" id="KW-0812">Transmembrane</keyword>
<reference evidence="3 4" key="1">
    <citation type="journal article" date="2024" name="Chem. Sci.">
        <title>Discovery of megapolipeptins by genome mining of a Burkholderiales bacteria collection.</title>
        <authorList>
            <person name="Paulo B.S."/>
            <person name="Recchia M.J.J."/>
            <person name="Lee S."/>
            <person name="Fergusson C.H."/>
            <person name="Romanowski S.B."/>
            <person name="Hernandez A."/>
            <person name="Krull N."/>
            <person name="Liu D.Y."/>
            <person name="Cavanagh H."/>
            <person name="Bos A."/>
            <person name="Gray C.A."/>
            <person name="Murphy B.T."/>
            <person name="Linington R.G."/>
            <person name="Eustaquio A.S."/>
        </authorList>
    </citation>
    <scope>NUCLEOTIDE SEQUENCE [LARGE SCALE GENOMIC DNA]</scope>
    <source>
        <strain evidence="3 4">RL21-008-BIB-B</strain>
    </source>
</reference>
<evidence type="ECO:0000313" key="4">
    <source>
        <dbReference type="Proteomes" id="UP001629214"/>
    </source>
</evidence>
<protein>
    <submittedName>
        <fullName evidence="3">Uncharacterized protein</fullName>
    </submittedName>
</protein>
<keyword evidence="2" id="KW-1133">Transmembrane helix</keyword>
<feature type="transmembrane region" description="Helical" evidence="2">
    <location>
        <begin position="37"/>
        <end position="56"/>
    </location>
</feature>
<name>A0ABW8Z6M9_9BURK</name>
<evidence type="ECO:0000256" key="2">
    <source>
        <dbReference type="SAM" id="Phobius"/>
    </source>
</evidence>
<feature type="region of interest" description="Disordered" evidence="1">
    <location>
        <begin position="60"/>
        <end position="88"/>
    </location>
</feature>
<dbReference type="RefSeq" id="WP_408166560.1">
    <property type="nucleotide sequence ID" value="NZ_JAQQFR010000003.1"/>
</dbReference>
<keyword evidence="4" id="KW-1185">Reference proteome</keyword>
<keyword evidence="2" id="KW-0472">Membrane</keyword>